<gene>
    <name evidence="9 11" type="primary">trpF</name>
    <name evidence="11" type="ORF">ZNDK_0269</name>
</gene>
<dbReference type="AlphaFoldDB" id="A0A6L2R4H5"/>
<dbReference type="EC" id="5.3.1.24" evidence="3 9"/>
<feature type="domain" description="N-(5'phosphoribosyl) anthranilate isomerase (PRAI)" evidence="10">
    <location>
        <begin position="4"/>
        <end position="195"/>
    </location>
</feature>
<dbReference type="CDD" id="cd00405">
    <property type="entry name" value="PRAI"/>
    <property type="match status" value="1"/>
</dbReference>
<evidence type="ECO:0000256" key="8">
    <source>
        <dbReference type="ARBA" id="ARBA00023235"/>
    </source>
</evidence>
<dbReference type="GO" id="GO:0000162">
    <property type="term" value="P:L-tryptophan biosynthetic process"/>
    <property type="evidence" value="ECO:0007669"/>
    <property type="project" value="UniProtKB-UniRule"/>
</dbReference>
<dbReference type="Gene3D" id="3.20.20.70">
    <property type="entry name" value="Aldolase class I"/>
    <property type="match status" value="1"/>
</dbReference>
<comment type="caution">
    <text evidence="11">The sequence shown here is derived from an EMBL/GenBank/DDBJ whole genome shotgun (WGS) entry which is preliminary data.</text>
</comment>
<evidence type="ECO:0000256" key="5">
    <source>
        <dbReference type="ARBA" id="ARBA00022605"/>
    </source>
</evidence>
<evidence type="ECO:0000256" key="6">
    <source>
        <dbReference type="ARBA" id="ARBA00022822"/>
    </source>
</evidence>
<evidence type="ECO:0000256" key="1">
    <source>
        <dbReference type="ARBA" id="ARBA00001164"/>
    </source>
</evidence>
<keyword evidence="7 9" id="KW-0057">Aromatic amino acid biosynthesis</keyword>
<evidence type="ECO:0000256" key="2">
    <source>
        <dbReference type="ARBA" id="ARBA00004664"/>
    </source>
</evidence>
<organism evidence="11 12">
    <name type="scientific">Candidatus Desulfovibrio kirbyi</name>
    <dbReference type="NCBI Taxonomy" id="2696086"/>
    <lineage>
        <taxon>Bacteria</taxon>
        <taxon>Pseudomonadati</taxon>
        <taxon>Thermodesulfobacteriota</taxon>
        <taxon>Desulfovibrionia</taxon>
        <taxon>Desulfovibrionales</taxon>
        <taxon>Desulfovibrionaceae</taxon>
        <taxon>Desulfovibrio</taxon>
    </lineage>
</organism>
<dbReference type="GO" id="GO:0004640">
    <property type="term" value="F:phosphoribosylanthranilate isomerase activity"/>
    <property type="evidence" value="ECO:0007669"/>
    <property type="project" value="UniProtKB-UniRule"/>
</dbReference>
<dbReference type="InterPro" id="IPR001240">
    <property type="entry name" value="PRAI_dom"/>
</dbReference>
<evidence type="ECO:0000259" key="10">
    <source>
        <dbReference type="Pfam" id="PF00697"/>
    </source>
</evidence>
<name>A0A6L2R4H5_9BACT</name>
<comment type="pathway">
    <text evidence="2 9">Amino-acid biosynthesis; L-tryptophan biosynthesis; L-tryptophan from chorismate: step 3/5.</text>
</comment>
<dbReference type="EMBL" id="BLLL01000002">
    <property type="protein sequence ID" value="GFH62498.1"/>
    <property type="molecule type" value="Genomic_DNA"/>
</dbReference>
<keyword evidence="8 9" id="KW-0413">Isomerase</keyword>
<comment type="similarity">
    <text evidence="9">Belongs to the TrpF family.</text>
</comment>
<dbReference type="InterPro" id="IPR013785">
    <property type="entry name" value="Aldolase_TIM"/>
</dbReference>
<evidence type="ECO:0000256" key="9">
    <source>
        <dbReference type="HAMAP-Rule" id="MF_00135"/>
    </source>
</evidence>
<evidence type="ECO:0000313" key="11">
    <source>
        <dbReference type="EMBL" id="GFH62498.1"/>
    </source>
</evidence>
<dbReference type="Proteomes" id="UP000505077">
    <property type="component" value="Unassembled WGS sequence"/>
</dbReference>
<reference evidence="11 12" key="1">
    <citation type="journal article" date="2020" name="ISME J.">
        <title>Parallel Reductive Genome Evolution in Desulfovibrio Ectosymbionts Independently Acquired by Trichonympha Protists in the Termite Gut.</title>
        <authorList>
            <person name="Takeuchi M."/>
            <person name="Kuwahara H."/>
            <person name="Murakami T."/>
            <person name="Takahashi K."/>
            <person name="Kajitani R."/>
            <person name="Toyoda A."/>
            <person name="Itoh T."/>
            <person name="Ohkuma M."/>
            <person name="Hongoh Y."/>
        </authorList>
    </citation>
    <scope>NUCLEOTIDE SEQUENCE [LARGE SCALE GENOMIC DNA]</scope>
    <source>
        <strain evidence="11">ZnDsv-02</strain>
    </source>
</reference>
<dbReference type="PANTHER" id="PTHR42894">
    <property type="entry name" value="N-(5'-PHOSPHORIBOSYL)ANTHRANILATE ISOMERASE"/>
    <property type="match status" value="1"/>
</dbReference>
<evidence type="ECO:0000256" key="7">
    <source>
        <dbReference type="ARBA" id="ARBA00023141"/>
    </source>
</evidence>
<dbReference type="UniPathway" id="UPA00035">
    <property type="reaction ID" value="UER00042"/>
</dbReference>
<dbReference type="HAMAP" id="MF_00135">
    <property type="entry name" value="PRAI"/>
    <property type="match status" value="1"/>
</dbReference>
<evidence type="ECO:0000256" key="4">
    <source>
        <dbReference type="ARBA" id="ARBA00022272"/>
    </source>
</evidence>
<sequence length="209" mass="22487">MRIKLCGLTQQQDADAAAALGVQFCGFIFHPASPRRIAPDRADQLDTGNMLRVGVFVDQQAEEILEIMARARLDFAQLHGQQGIDCALAIGARRVIRTLWPDRHGVPLRAELQKYADSCAWYLLDAGLAGGGSGKPLEWTGLRGLQAPRPWMLAGGLDAENIQQALAQCAPDGVDFNSGVEYTPGKKNSGLLESAVALARAAKQPVERA</sequence>
<dbReference type="InterPro" id="IPR044643">
    <property type="entry name" value="TrpF_fam"/>
</dbReference>
<evidence type="ECO:0000313" key="12">
    <source>
        <dbReference type="Proteomes" id="UP000505077"/>
    </source>
</evidence>
<dbReference type="Pfam" id="PF00697">
    <property type="entry name" value="PRAI"/>
    <property type="match status" value="1"/>
</dbReference>
<keyword evidence="5 9" id="KW-0028">Amino-acid biosynthesis</keyword>
<comment type="catalytic activity">
    <reaction evidence="1 9">
        <text>N-(5-phospho-beta-D-ribosyl)anthranilate = 1-(2-carboxyphenylamino)-1-deoxy-D-ribulose 5-phosphate</text>
        <dbReference type="Rhea" id="RHEA:21540"/>
        <dbReference type="ChEBI" id="CHEBI:18277"/>
        <dbReference type="ChEBI" id="CHEBI:58613"/>
        <dbReference type="EC" id="5.3.1.24"/>
    </reaction>
</comment>
<dbReference type="SUPFAM" id="SSF51366">
    <property type="entry name" value="Ribulose-phoshate binding barrel"/>
    <property type="match status" value="1"/>
</dbReference>
<dbReference type="InterPro" id="IPR011060">
    <property type="entry name" value="RibuloseP-bd_barrel"/>
</dbReference>
<proteinExistence type="inferred from homology"/>
<protein>
    <recommendedName>
        <fullName evidence="4 9">N-(5'-phosphoribosyl)anthranilate isomerase</fullName>
        <shortName evidence="9">PRAI</shortName>
        <ecNumber evidence="3 9">5.3.1.24</ecNumber>
    </recommendedName>
</protein>
<accession>A0A6L2R4H5</accession>
<dbReference type="PANTHER" id="PTHR42894:SF1">
    <property type="entry name" value="N-(5'-PHOSPHORIBOSYL)ANTHRANILATE ISOMERASE"/>
    <property type="match status" value="1"/>
</dbReference>
<keyword evidence="6 9" id="KW-0822">Tryptophan biosynthesis</keyword>
<evidence type="ECO:0000256" key="3">
    <source>
        <dbReference type="ARBA" id="ARBA00012572"/>
    </source>
</evidence>